<protein>
    <submittedName>
        <fullName evidence="1">Uncharacterized protein</fullName>
    </submittedName>
</protein>
<reference evidence="1 2" key="1">
    <citation type="submission" date="2024-09" db="EMBL/GenBank/DDBJ databases">
        <authorList>
            <person name="Sun Q."/>
            <person name="Mori K."/>
        </authorList>
    </citation>
    <scope>NUCLEOTIDE SEQUENCE [LARGE SCALE GENOMIC DNA]</scope>
    <source>
        <strain evidence="1 2">NCAIM B.02301</strain>
    </source>
</reference>
<organism evidence="1 2">
    <name type="scientific">Halalkalibacter alkalisediminis</name>
    <dbReference type="NCBI Taxonomy" id="935616"/>
    <lineage>
        <taxon>Bacteria</taxon>
        <taxon>Bacillati</taxon>
        <taxon>Bacillota</taxon>
        <taxon>Bacilli</taxon>
        <taxon>Bacillales</taxon>
        <taxon>Bacillaceae</taxon>
        <taxon>Halalkalibacter</taxon>
    </lineage>
</organism>
<sequence>MQPTLGGIQLVVFVLDSDYTPSTSTIKKIMKAIREIQPEARTEDFFDL</sequence>
<proteinExistence type="predicted"/>
<dbReference type="RefSeq" id="WP_273845680.1">
    <property type="nucleotide sequence ID" value="NZ_JAQQWT010000014.1"/>
</dbReference>
<keyword evidence="2" id="KW-1185">Reference proteome</keyword>
<comment type="caution">
    <text evidence="1">The sequence shown here is derived from an EMBL/GenBank/DDBJ whole genome shotgun (WGS) entry which is preliminary data.</text>
</comment>
<accession>A0ABV6NGC2</accession>
<evidence type="ECO:0000313" key="1">
    <source>
        <dbReference type="EMBL" id="MFC0559701.1"/>
    </source>
</evidence>
<gene>
    <name evidence="1" type="ORF">ACFFH4_11650</name>
</gene>
<name>A0ABV6NGC2_9BACI</name>
<dbReference type="Proteomes" id="UP001589833">
    <property type="component" value="Unassembled WGS sequence"/>
</dbReference>
<dbReference type="EMBL" id="JBHLTR010000016">
    <property type="protein sequence ID" value="MFC0559701.1"/>
    <property type="molecule type" value="Genomic_DNA"/>
</dbReference>
<evidence type="ECO:0000313" key="2">
    <source>
        <dbReference type="Proteomes" id="UP001589833"/>
    </source>
</evidence>